<comment type="caution">
    <text evidence="1">The sequence shown here is derived from an EMBL/GenBank/DDBJ whole genome shotgun (WGS) entry which is preliminary data.</text>
</comment>
<gene>
    <name evidence="1" type="ORF">AN221_17240</name>
</gene>
<proteinExistence type="predicted"/>
<dbReference type="AlphaFoldDB" id="A0A1E7LTJ9"/>
<dbReference type="EMBL" id="LJGZ01000083">
    <property type="protein sequence ID" value="OEV19534.1"/>
    <property type="molecule type" value="Genomic_DNA"/>
</dbReference>
<sequence>MRIVGRCAQLQVGGCLARRTGGAGVPPRGWTVMGEVLQGRADQPLGHQVISRGWACALGYLGQVVRAWQ</sequence>
<reference evidence="1 2" key="1">
    <citation type="journal article" date="2016" name="Front. Microbiol.">
        <title>Comparative Genomics Analysis of Streptomyces Species Reveals Their Adaptation to the Marine Environment and Their Diversity at the Genomic Level.</title>
        <authorList>
            <person name="Tian X."/>
            <person name="Zhang Z."/>
            <person name="Yang T."/>
            <person name="Chen M."/>
            <person name="Li J."/>
            <person name="Chen F."/>
            <person name="Yang J."/>
            <person name="Li W."/>
            <person name="Zhang B."/>
            <person name="Zhang Z."/>
            <person name="Wu J."/>
            <person name="Zhang C."/>
            <person name="Long L."/>
            <person name="Xiao J."/>
        </authorList>
    </citation>
    <scope>NUCLEOTIDE SEQUENCE [LARGE SCALE GENOMIC DNA]</scope>
    <source>
        <strain evidence="1 2">SCSIO M10372</strain>
    </source>
</reference>
<protein>
    <submittedName>
        <fullName evidence="1">Uncharacterized protein</fullName>
    </submittedName>
</protein>
<evidence type="ECO:0000313" key="2">
    <source>
        <dbReference type="Proteomes" id="UP000175971"/>
    </source>
</evidence>
<keyword evidence="2" id="KW-1185">Reference proteome</keyword>
<dbReference type="Proteomes" id="UP000175971">
    <property type="component" value="Unassembled WGS sequence"/>
</dbReference>
<accession>A0A1E7LTJ9</accession>
<organism evidence="1 2">
    <name type="scientific">Streptomyces nanshensis</name>
    <dbReference type="NCBI Taxonomy" id="518642"/>
    <lineage>
        <taxon>Bacteria</taxon>
        <taxon>Bacillati</taxon>
        <taxon>Actinomycetota</taxon>
        <taxon>Actinomycetes</taxon>
        <taxon>Kitasatosporales</taxon>
        <taxon>Streptomycetaceae</taxon>
        <taxon>Streptomyces</taxon>
    </lineage>
</organism>
<name>A0A1E7LTJ9_9ACTN</name>
<evidence type="ECO:0000313" key="1">
    <source>
        <dbReference type="EMBL" id="OEV19534.1"/>
    </source>
</evidence>